<sequence>MNREIPGFYFDPEKKKYFKIQANHAAPAGATYSKDTVKRKRTEHEKQQQKQKLAERVAKEKVRKDSFYHHPLVGGDQEIGSRLPSTTTRQDQQARIYASQIQRERLHRFRPWPKDFTIQDVLRHPQSGVLIASGNHGLQSSVSVCFPDAEKGRWAYDRTMERVLFKEQYRLSSISLSHTGYLLATMDSGADGDSFLAPRRLPTPDETGDYQWPTFFTHPIRIRTTPSLWCSAACPGSDKALFAIGTSEGLHTLEGFGSHWTLSEKPFPTEGNQGFHRKTNSAHAHVNAVEWLSSDVIASGLRNSSVFLHDIRSGGSATRLQHPYPVANIRKIDEHRLVVTGHTSMQMYDIRYAPNGIQSKPRPLSSSHTSTRPYLTFPGYVPNTNSNFDVSPELGLLASASDHGKVQLFSLQNGTQVASPLAEAEYTEPISCVRFDSSEEMDINGPQTPSLMVCSRATVDEWAW</sequence>
<dbReference type="EMBL" id="JAPQKH010000006">
    <property type="protein sequence ID" value="KAJ5093133.1"/>
    <property type="molecule type" value="Genomic_DNA"/>
</dbReference>
<evidence type="ECO:0000256" key="2">
    <source>
        <dbReference type="ARBA" id="ARBA00022737"/>
    </source>
</evidence>
<evidence type="ECO:0000313" key="5">
    <source>
        <dbReference type="Proteomes" id="UP001149165"/>
    </source>
</evidence>
<evidence type="ECO:0000256" key="3">
    <source>
        <dbReference type="SAM" id="MobiDB-lite"/>
    </source>
</evidence>
<comment type="caution">
    <text evidence="4">The sequence shown here is derived from an EMBL/GenBank/DDBJ whole genome shotgun (WGS) entry which is preliminary data.</text>
</comment>
<proteinExistence type="predicted"/>
<dbReference type="InterPro" id="IPR036322">
    <property type="entry name" value="WD40_repeat_dom_sf"/>
</dbReference>
<evidence type="ECO:0000313" key="4">
    <source>
        <dbReference type="EMBL" id="KAJ5093133.1"/>
    </source>
</evidence>
<dbReference type="InterPro" id="IPR015943">
    <property type="entry name" value="WD40/YVTN_repeat-like_dom_sf"/>
</dbReference>
<dbReference type="InterPro" id="IPR052254">
    <property type="entry name" value="CUL4-DDB1_E3_ligase_receptor"/>
</dbReference>
<feature type="region of interest" description="Disordered" evidence="3">
    <location>
        <begin position="28"/>
        <end position="52"/>
    </location>
</feature>
<dbReference type="Proteomes" id="UP001149165">
    <property type="component" value="Unassembled WGS sequence"/>
</dbReference>
<dbReference type="GO" id="GO:0080008">
    <property type="term" value="C:Cul4-RING E3 ubiquitin ligase complex"/>
    <property type="evidence" value="ECO:0007669"/>
    <property type="project" value="TreeGrafter"/>
</dbReference>
<dbReference type="AlphaFoldDB" id="A0A9W9K4S8"/>
<reference evidence="4" key="2">
    <citation type="journal article" date="2023" name="IMA Fungus">
        <title>Comparative genomic study of the Penicillium genus elucidates a diverse pangenome and 15 lateral gene transfer events.</title>
        <authorList>
            <person name="Petersen C."/>
            <person name="Sorensen T."/>
            <person name="Nielsen M.R."/>
            <person name="Sondergaard T.E."/>
            <person name="Sorensen J.L."/>
            <person name="Fitzpatrick D.A."/>
            <person name="Frisvad J.C."/>
            <person name="Nielsen K.L."/>
        </authorList>
    </citation>
    <scope>NUCLEOTIDE SEQUENCE</scope>
    <source>
        <strain evidence="4">IBT 30069</strain>
    </source>
</reference>
<keyword evidence="1" id="KW-0853">WD repeat</keyword>
<organism evidence="4 5">
    <name type="scientific">Penicillium angulare</name>
    <dbReference type="NCBI Taxonomy" id="116970"/>
    <lineage>
        <taxon>Eukaryota</taxon>
        <taxon>Fungi</taxon>
        <taxon>Dikarya</taxon>
        <taxon>Ascomycota</taxon>
        <taxon>Pezizomycotina</taxon>
        <taxon>Eurotiomycetes</taxon>
        <taxon>Eurotiomycetidae</taxon>
        <taxon>Eurotiales</taxon>
        <taxon>Aspergillaceae</taxon>
        <taxon>Penicillium</taxon>
    </lineage>
</organism>
<gene>
    <name evidence="4" type="ORF">N7456_008994</name>
</gene>
<reference evidence="4" key="1">
    <citation type="submission" date="2022-11" db="EMBL/GenBank/DDBJ databases">
        <authorList>
            <person name="Petersen C."/>
        </authorList>
    </citation>
    <scope>NUCLEOTIDE SEQUENCE</scope>
    <source>
        <strain evidence="4">IBT 30069</strain>
    </source>
</reference>
<dbReference type="OrthoDB" id="128867at2759"/>
<dbReference type="PANTHER" id="PTHR44472">
    <property type="entry name" value="DDB1- AND CUL4-ASSOCIATED FACTOR 4-RELATED"/>
    <property type="match status" value="1"/>
</dbReference>
<dbReference type="Gene3D" id="2.130.10.10">
    <property type="entry name" value="YVTN repeat-like/Quinoprotein amine dehydrogenase"/>
    <property type="match status" value="1"/>
</dbReference>
<feature type="compositionally biased region" description="Basic and acidic residues" evidence="3">
    <location>
        <begin position="42"/>
        <end position="52"/>
    </location>
</feature>
<dbReference type="SUPFAM" id="SSF50978">
    <property type="entry name" value="WD40 repeat-like"/>
    <property type="match status" value="1"/>
</dbReference>
<keyword evidence="5" id="KW-1185">Reference proteome</keyword>
<dbReference type="PANTHER" id="PTHR44472:SF1">
    <property type="entry name" value="DDB1 AND CUL4 ASSOCIATED FACTOR 4"/>
    <property type="match status" value="1"/>
</dbReference>
<evidence type="ECO:0000256" key="1">
    <source>
        <dbReference type="ARBA" id="ARBA00022574"/>
    </source>
</evidence>
<keyword evidence="2" id="KW-0677">Repeat</keyword>
<name>A0A9W9K4S8_9EURO</name>
<protein>
    <submittedName>
        <fullName evidence="4">Uncharacterized protein</fullName>
    </submittedName>
</protein>
<accession>A0A9W9K4S8</accession>